<evidence type="ECO:0000256" key="3">
    <source>
        <dbReference type="ARBA" id="ARBA00022692"/>
    </source>
</evidence>
<comment type="catalytic activity">
    <reaction evidence="8">
        <text>fluoride(in) = fluoride(out)</text>
        <dbReference type="Rhea" id="RHEA:76159"/>
        <dbReference type="ChEBI" id="CHEBI:17051"/>
    </reaction>
    <physiologicalReaction direction="left-to-right" evidence="8">
        <dbReference type="Rhea" id="RHEA:76160"/>
    </physiologicalReaction>
</comment>
<dbReference type="NCBIfam" id="TIGR00494">
    <property type="entry name" value="crcB"/>
    <property type="match status" value="1"/>
</dbReference>
<organism evidence="12">
    <name type="scientific">Thermogemmatispora argillosa</name>
    <dbReference type="NCBI Taxonomy" id="2045280"/>
    <lineage>
        <taxon>Bacteria</taxon>
        <taxon>Bacillati</taxon>
        <taxon>Chloroflexota</taxon>
        <taxon>Ktedonobacteria</taxon>
        <taxon>Thermogemmatisporales</taxon>
        <taxon>Thermogemmatisporaceae</taxon>
        <taxon>Thermogemmatispora</taxon>
    </lineage>
</organism>
<keyword evidence="2 10" id="KW-1003">Cell membrane</keyword>
<comment type="similarity">
    <text evidence="7 10">Belongs to the fluoride channel Fluc/FEX (TC 1.A.43) family.</text>
</comment>
<evidence type="ECO:0000256" key="1">
    <source>
        <dbReference type="ARBA" id="ARBA00004651"/>
    </source>
</evidence>
<evidence type="ECO:0000313" key="12">
    <source>
        <dbReference type="EMBL" id="BBH92973.1"/>
    </source>
</evidence>
<feature type="compositionally biased region" description="Basic and acidic residues" evidence="11">
    <location>
        <begin position="188"/>
        <end position="197"/>
    </location>
</feature>
<feature type="compositionally biased region" description="Polar residues" evidence="11">
    <location>
        <begin position="173"/>
        <end position="186"/>
    </location>
</feature>
<reference evidence="12" key="1">
    <citation type="submission" date="2018-12" db="EMBL/GenBank/DDBJ databases">
        <title>Novel natural products biosynthetic potential of the class Ktedonobacteria.</title>
        <authorList>
            <person name="Zheng Y."/>
            <person name="Saitou A."/>
            <person name="Wang C.M."/>
            <person name="Toyoda A."/>
            <person name="Minakuchi Y."/>
            <person name="Sekiguchi Y."/>
            <person name="Ueda K."/>
            <person name="Takano H."/>
            <person name="Sakai Y."/>
            <person name="Yokota A."/>
            <person name="Yabe S."/>
        </authorList>
    </citation>
    <scope>NUCLEOTIDE SEQUENCE</scope>
    <source>
        <strain evidence="12">A3-2</strain>
    </source>
</reference>
<evidence type="ECO:0000256" key="10">
    <source>
        <dbReference type="HAMAP-Rule" id="MF_00454"/>
    </source>
</evidence>
<evidence type="ECO:0000256" key="9">
    <source>
        <dbReference type="ARBA" id="ARBA00049940"/>
    </source>
</evidence>
<comment type="subcellular location">
    <subcellularLocation>
        <location evidence="1 10">Cell membrane</location>
        <topology evidence="1 10">Multi-pass membrane protein</topology>
    </subcellularLocation>
</comment>
<evidence type="ECO:0000256" key="11">
    <source>
        <dbReference type="SAM" id="MobiDB-lite"/>
    </source>
</evidence>
<evidence type="ECO:0000256" key="5">
    <source>
        <dbReference type="ARBA" id="ARBA00023136"/>
    </source>
</evidence>
<feature type="transmembrane region" description="Helical" evidence="10">
    <location>
        <begin position="42"/>
        <end position="62"/>
    </location>
</feature>
<keyword evidence="10" id="KW-0479">Metal-binding</keyword>
<keyword evidence="6 10" id="KW-0407">Ion channel</keyword>
<gene>
    <name evidence="10" type="primary">fluC</name>
    <name evidence="10" type="synonym">crcB</name>
    <name evidence="12" type="ORF">KTA_11720</name>
</gene>
<dbReference type="GO" id="GO:0140114">
    <property type="term" value="P:cellular detoxification of fluoride"/>
    <property type="evidence" value="ECO:0007669"/>
    <property type="project" value="UniProtKB-UniRule"/>
</dbReference>
<sequence length="197" mass="20722">MAQVLSAPRRLGAVAIGGFCGTLARAVLSPFLQACFGKSWPYDILLINLSGALALALVTVLAEATFLIGPTRRLLITVGFLGAYTTFSSLALGDVLLLAAGRWLAAALYLLVSLVGGIAAVLLGQWLGGRCLALRGWWQVRRQRGRWAARSIGQLALADREADGPARAEPVSGPSTSPLGTSQAQASRPREQAEGER</sequence>
<dbReference type="GO" id="GO:0005886">
    <property type="term" value="C:plasma membrane"/>
    <property type="evidence" value="ECO:0007669"/>
    <property type="project" value="UniProtKB-SubCell"/>
</dbReference>
<keyword evidence="10" id="KW-0915">Sodium</keyword>
<evidence type="ECO:0000256" key="7">
    <source>
        <dbReference type="ARBA" id="ARBA00035120"/>
    </source>
</evidence>
<dbReference type="AlphaFoldDB" id="A0A455SX30"/>
<name>A0A455SX30_9CHLR</name>
<keyword evidence="4 10" id="KW-1133">Transmembrane helix</keyword>
<evidence type="ECO:0000256" key="6">
    <source>
        <dbReference type="ARBA" id="ARBA00023303"/>
    </source>
</evidence>
<feature type="transmembrane region" description="Helical" evidence="10">
    <location>
        <begin position="106"/>
        <end position="127"/>
    </location>
</feature>
<dbReference type="Pfam" id="PF02537">
    <property type="entry name" value="CRCB"/>
    <property type="match status" value="1"/>
</dbReference>
<keyword evidence="3 10" id="KW-0812">Transmembrane</keyword>
<keyword evidence="10" id="KW-0813">Transport</keyword>
<feature type="binding site" evidence="10">
    <location>
        <position position="82"/>
    </location>
    <ligand>
        <name>Na(+)</name>
        <dbReference type="ChEBI" id="CHEBI:29101"/>
        <note>structural</note>
    </ligand>
</feature>
<dbReference type="GO" id="GO:0062054">
    <property type="term" value="F:fluoride channel activity"/>
    <property type="evidence" value="ECO:0007669"/>
    <property type="project" value="UniProtKB-UniRule"/>
</dbReference>
<evidence type="ECO:0000256" key="8">
    <source>
        <dbReference type="ARBA" id="ARBA00035585"/>
    </source>
</evidence>
<proteinExistence type="inferred from homology"/>
<feature type="region of interest" description="Disordered" evidence="11">
    <location>
        <begin position="158"/>
        <end position="197"/>
    </location>
</feature>
<keyword evidence="10" id="KW-0406">Ion transport</keyword>
<keyword evidence="5 10" id="KW-0472">Membrane</keyword>
<feature type="transmembrane region" description="Helical" evidence="10">
    <location>
        <begin position="74"/>
        <end position="100"/>
    </location>
</feature>
<evidence type="ECO:0000256" key="4">
    <source>
        <dbReference type="ARBA" id="ARBA00022989"/>
    </source>
</evidence>
<dbReference type="HAMAP" id="MF_00454">
    <property type="entry name" value="FluC"/>
    <property type="match status" value="1"/>
</dbReference>
<accession>A0A455SX30</accession>
<feature type="binding site" evidence="10">
    <location>
        <position position="85"/>
    </location>
    <ligand>
        <name>Na(+)</name>
        <dbReference type="ChEBI" id="CHEBI:29101"/>
        <note>structural</note>
    </ligand>
</feature>
<protein>
    <recommendedName>
        <fullName evidence="10">Fluoride-specific ion channel FluC</fullName>
    </recommendedName>
</protein>
<dbReference type="GO" id="GO:0046872">
    <property type="term" value="F:metal ion binding"/>
    <property type="evidence" value="ECO:0007669"/>
    <property type="project" value="UniProtKB-KW"/>
</dbReference>
<comment type="activity regulation">
    <text evidence="10">Na(+) is not transported, but it plays an essential structural role and its presence is essential for fluoride channel function.</text>
</comment>
<dbReference type="EMBL" id="AP019377">
    <property type="protein sequence ID" value="BBH92973.1"/>
    <property type="molecule type" value="Genomic_DNA"/>
</dbReference>
<comment type="function">
    <text evidence="9 10">Fluoride-specific ion channel. Important for reducing fluoride concentration in the cell, thus reducing its toxicity.</text>
</comment>
<dbReference type="InterPro" id="IPR003691">
    <property type="entry name" value="FluC"/>
</dbReference>
<evidence type="ECO:0000256" key="2">
    <source>
        <dbReference type="ARBA" id="ARBA00022475"/>
    </source>
</evidence>